<comment type="caution">
    <text evidence="2">The sequence shown here is derived from an EMBL/GenBank/DDBJ whole genome shotgun (WGS) entry which is preliminary data.</text>
</comment>
<feature type="compositionally biased region" description="Basic and acidic residues" evidence="1">
    <location>
        <begin position="103"/>
        <end position="114"/>
    </location>
</feature>
<feature type="region of interest" description="Disordered" evidence="1">
    <location>
        <begin position="88"/>
        <end position="114"/>
    </location>
</feature>
<organism evidence="2 3">
    <name type="scientific">Phytophthora citrophthora</name>
    <dbReference type="NCBI Taxonomy" id="4793"/>
    <lineage>
        <taxon>Eukaryota</taxon>
        <taxon>Sar</taxon>
        <taxon>Stramenopiles</taxon>
        <taxon>Oomycota</taxon>
        <taxon>Peronosporomycetes</taxon>
        <taxon>Peronosporales</taxon>
        <taxon>Peronosporaceae</taxon>
        <taxon>Phytophthora</taxon>
    </lineage>
</organism>
<dbReference type="AlphaFoldDB" id="A0AAD9LH28"/>
<evidence type="ECO:0000313" key="2">
    <source>
        <dbReference type="EMBL" id="KAK1935347.1"/>
    </source>
</evidence>
<evidence type="ECO:0000313" key="3">
    <source>
        <dbReference type="Proteomes" id="UP001259832"/>
    </source>
</evidence>
<dbReference type="EMBL" id="JASMQC010000023">
    <property type="protein sequence ID" value="KAK1935347.1"/>
    <property type="molecule type" value="Genomic_DNA"/>
</dbReference>
<keyword evidence="3" id="KW-1185">Reference proteome</keyword>
<feature type="region of interest" description="Disordered" evidence="1">
    <location>
        <begin position="28"/>
        <end position="57"/>
    </location>
</feature>
<feature type="compositionally biased region" description="Basic and acidic residues" evidence="1">
    <location>
        <begin position="40"/>
        <end position="57"/>
    </location>
</feature>
<accession>A0AAD9LH28</accession>
<reference evidence="2" key="1">
    <citation type="submission" date="2023-08" db="EMBL/GenBank/DDBJ databases">
        <title>Reference Genome Resource for the Citrus Pathogen Phytophthora citrophthora.</title>
        <authorList>
            <person name="Moller H."/>
            <person name="Coetzee B."/>
            <person name="Rose L.J."/>
            <person name="Van Niekerk J.M."/>
        </authorList>
    </citation>
    <scope>NUCLEOTIDE SEQUENCE</scope>
    <source>
        <strain evidence="2">STE-U-9442</strain>
    </source>
</reference>
<gene>
    <name evidence="2" type="ORF">P3T76_010572</name>
</gene>
<evidence type="ECO:0000256" key="1">
    <source>
        <dbReference type="SAM" id="MobiDB-lite"/>
    </source>
</evidence>
<sequence length="114" mass="12232">MENPDSQTEIKPEHCANVPATMVDVPIPAAEGGIPQDQLPGERESMSSQEIKSDEQTHCHENGDLSVEDLAGNLAVVPEILISTTEEVRIEDLQVGNPNSATPEDKSSGRNDIS</sequence>
<name>A0AAD9LH28_9STRA</name>
<protein>
    <submittedName>
        <fullName evidence="2">Uncharacterized protein</fullName>
    </submittedName>
</protein>
<dbReference type="Proteomes" id="UP001259832">
    <property type="component" value="Unassembled WGS sequence"/>
</dbReference>
<proteinExistence type="predicted"/>